<dbReference type="Proteomes" id="UP001221898">
    <property type="component" value="Unassembled WGS sequence"/>
</dbReference>
<dbReference type="GO" id="GO:0005886">
    <property type="term" value="C:plasma membrane"/>
    <property type="evidence" value="ECO:0007669"/>
    <property type="project" value="TreeGrafter"/>
</dbReference>
<dbReference type="PANTHER" id="PTHR23065:SF6">
    <property type="entry name" value="F-BAR DOMAIN ONLY PROTEIN 1"/>
    <property type="match status" value="1"/>
</dbReference>
<proteinExistence type="predicted"/>
<accession>A0AAD7T9T7</accession>
<evidence type="ECO:0000313" key="5">
    <source>
        <dbReference type="EMBL" id="KAJ8417016.1"/>
    </source>
</evidence>
<dbReference type="GO" id="GO:0030136">
    <property type="term" value="C:clathrin-coated vesicle"/>
    <property type="evidence" value="ECO:0007669"/>
    <property type="project" value="TreeGrafter"/>
</dbReference>
<name>A0AAD7T9T7_9TELE</name>
<dbReference type="PANTHER" id="PTHR23065">
    <property type="entry name" value="PROLINE-SERINE-THREONINE PHOSPHATASE INTERACTING PROTEIN 1"/>
    <property type="match status" value="1"/>
</dbReference>
<gene>
    <name evidence="5" type="ORF">AAFF_G00282430</name>
</gene>
<feature type="domain" description="MHD" evidence="4">
    <location>
        <begin position="17"/>
        <end position="241"/>
    </location>
</feature>
<comment type="caution">
    <text evidence="5">The sequence shown here is derived from an EMBL/GenBank/DDBJ whole genome shotgun (WGS) entry which is preliminary data.</text>
</comment>
<organism evidence="5 6">
    <name type="scientific">Aldrovandia affinis</name>
    <dbReference type="NCBI Taxonomy" id="143900"/>
    <lineage>
        <taxon>Eukaryota</taxon>
        <taxon>Metazoa</taxon>
        <taxon>Chordata</taxon>
        <taxon>Craniata</taxon>
        <taxon>Vertebrata</taxon>
        <taxon>Euteleostomi</taxon>
        <taxon>Actinopterygii</taxon>
        <taxon>Neopterygii</taxon>
        <taxon>Teleostei</taxon>
        <taxon>Notacanthiformes</taxon>
        <taxon>Halosauridae</taxon>
        <taxon>Aldrovandia</taxon>
    </lineage>
</organism>
<keyword evidence="2" id="KW-0254">Endocytosis</keyword>
<dbReference type="InterPro" id="IPR018808">
    <property type="entry name" value="Muniscin_C"/>
</dbReference>
<reference evidence="5" key="1">
    <citation type="journal article" date="2023" name="Science">
        <title>Genome structures resolve the early diversification of teleost fishes.</title>
        <authorList>
            <person name="Parey E."/>
            <person name="Louis A."/>
            <person name="Montfort J."/>
            <person name="Bouchez O."/>
            <person name="Roques C."/>
            <person name="Iampietro C."/>
            <person name="Lluch J."/>
            <person name="Castinel A."/>
            <person name="Donnadieu C."/>
            <person name="Desvignes T."/>
            <person name="Floi Bucao C."/>
            <person name="Jouanno E."/>
            <person name="Wen M."/>
            <person name="Mejri S."/>
            <person name="Dirks R."/>
            <person name="Jansen H."/>
            <person name="Henkel C."/>
            <person name="Chen W.J."/>
            <person name="Zahm M."/>
            <person name="Cabau C."/>
            <person name="Klopp C."/>
            <person name="Thompson A.W."/>
            <person name="Robinson-Rechavi M."/>
            <person name="Braasch I."/>
            <person name="Lecointre G."/>
            <person name="Bobe J."/>
            <person name="Postlethwait J.H."/>
            <person name="Berthelot C."/>
            <person name="Roest Crollius H."/>
            <person name="Guiguen Y."/>
        </authorList>
    </citation>
    <scope>NUCLEOTIDE SEQUENCE</scope>
    <source>
        <strain evidence="5">NC1722</strain>
    </source>
</reference>
<comment type="subcellular location">
    <subcellularLocation>
        <location evidence="1">Membrane</location>
        <location evidence="1">Clathrin-coated pit</location>
        <topology evidence="1">Peripheral membrane protein</topology>
        <orientation evidence="1">Cytoplasmic side</orientation>
    </subcellularLocation>
</comment>
<keyword evidence="3" id="KW-0168">Coated pit</keyword>
<evidence type="ECO:0000256" key="1">
    <source>
        <dbReference type="ARBA" id="ARBA00004283"/>
    </source>
</evidence>
<dbReference type="GO" id="GO:0005905">
    <property type="term" value="C:clathrin-coated pit"/>
    <property type="evidence" value="ECO:0007669"/>
    <property type="project" value="UniProtKB-SubCell"/>
</dbReference>
<dbReference type="PROSITE" id="PS51072">
    <property type="entry name" value="MHD"/>
    <property type="match status" value="1"/>
</dbReference>
<dbReference type="GO" id="GO:0048268">
    <property type="term" value="P:clathrin coat assembly"/>
    <property type="evidence" value="ECO:0007669"/>
    <property type="project" value="TreeGrafter"/>
</dbReference>
<evidence type="ECO:0000256" key="2">
    <source>
        <dbReference type="ARBA" id="ARBA00022583"/>
    </source>
</evidence>
<dbReference type="GO" id="GO:0072583">
    <property type="term" value="P:clathrin-dependent endocytosis"/>
    <property type="evidence" value="ECO:0007669"/>
    <property type="project" value="TreeGrafter"/>
</dbReference>
<keyword evidence="3" id="KW-0472">Membrane</keyword>
<dbReference type="EMBL" id="JAINUG010000004">
    <property type="protein sequence ID" value="KAJ8417016.1"/>
    <property type="molecule type" value="Genomic_DNA"/>
</dbReference>
<dbReference type="InterPro" id="IPR028565">
    <property type="entry name" value="MHD"/>
</dbReference>
<dbReference type="AlphaFoldDB" id="A0AAD7T9T7"/>
<keyword evidence="6" id="KW-1185">Reference proteome</keyword>
<protein>
    <recommendedName>
        <fullName evidence="4">MHD domain-containing protein</fullName>
    </recommendedName>
</protein>
<evidence type="ECO:0000256" key="3">
    <source>
        <dbReference type="ARBA" id="ARBA00023176"/>
    </source>
</evidence>
<evidence type="ECO:0000313" key="6">
    <source>
        <dbReference type="Proteomes" id="UP001221898"/>
    </source>
</evidence>
<sequence length="241" mass="26530">MSKARGETAVSHISAYSQHATWPPMLRDSCLVKITGDLTMTFPAGITRILTANPSAPVLSFRLVNIARVDHFLPNQKLLYSDPSQSDPDSRDLWFNMQALNNVTLLKYQISAPTCSSSVEIYRCPPRTRAVPPLLLSAECQRSGTVTHVSLDYHCCLATAPATQHTNVQVLMALDHTATDLQCQPPAACWQCLEVPRRAPPSLLVQFVGSGASLSGMDLQLVGSRYRMSLVKKRFATGRKY</sequence>
<dbReference type="Pfam" id="PF10291">
    <property type="entry name" value="muHD"/>
    <property type="match status" value="1"/>
</dbReference>
<evidence type="ECO:0000259" key="4">
    <source>
        <dbReference type="PROSITE" id="PS51072"/>
    </source>
</evidence>